<dbReference type="GO" id="GO:0004312">
    <property type="term" value="F:fatty acid synthase activity"/>
    <property type="evidence" value="ECO:0007669"/>
    <property type="project" value="UniProtKB-EC"/>
</dbReference>
<dbReference type="InterPro" id="IPR014043">
    <property type="entry name" value="Acyl_transferase_dom"/>
</dbReference>
<dbReference type="PANTHER" id="PTHR43775:SF7">
    <property type="entry name" value="FATTY ACID SYNTHASE"/>
    <property type="match status" value="1"/>
</dbReference>
<organism evidence="17">
    <name type="scientific">Medioppia subpectinata</name>
    <dbReference type="NCBI Taxonomy" id="1979941"/>
    <lineage>
        <taxon>Eukaryota</taxon>
        <taxon>Metazoa</taxon>
        <taxon>Ecdysozoa</taxon>
        <taxon>Arthropoda</taxon>
        <taxon>Chelicerata</taxon>
        <taxon>Arachnida</taxon>
        <taxon>Acari</taxon>
        <taxon>Acariformes</taxon>
        <taxon>Sarcoptiformes</taxon>
        <taxon>Oribatida</taxon>
        <taxon>Brachypylina</taxon>
        <taxon>Oppioidea</taxon>
        <taxon>Oppiidae</taxon>
        <taxon>Medioppia</taxon>
    </lineage>
</organism>
<dbReference type="GO" id="GO:0006633">
    <property type="term" value="P:fatty acid biosynthetic process"/>
    <property type="evidence" value="ECO:0007669"/>
    <property type="project" value="TreeGrafter"/>
</dbReference>
<evidence type="ECO:0000256" key="7">
    <source>
        <dbReference type="ARBA" id="ARBA00022832"/>
    </source>
</evidence>
<dbReference type="CDD" id="cd08954">
    <property type="entry name" value="KR_1_FAS_SDR_x"/>
    <property type="match status" value="1"/>
</dbReference>
<evidence type="ECO:0000256" key="8">
    <source>
        <dbReference type="ARBA" id="ARBA00022857"/>
    </source>
</evidence>
<dbReference type="PROSITE" id="PS52019">
    <property type="entry name" value="PKS_MFAS_DH"/>
    <property type="match status" value="1"/>
</dbReference>
<dbReference type="SUPFAM" id="SSF47336">
    <property type="entry name" value="ACP-like"/>
    <property type="match status" value="1"/>
</dbReference>
<dbReference type="InterPro" id="IPR049900">
    <property type="entry name" value="PKS_mFAS_DH"/>
</dbReference>
<dbReference type="Pfam" id="PF21149">
    <property type="entry name" value="FAS_pseudo-KR"/>
    <property type="match status" value="1"/>
</dbReference>
<protein>
    <recommendedName>
        <fullName evidence="2">Fatty acid synthase</fullName>
        <ecNumber evidence="1">2.3.1.85</ecNumber>
    </recommendedName>
</protein>
<feature type="domain" description="Carrier" evidence="15">
    <location>
        <begin position="1566"/>
        <end position="1646"/>
    </location>
</feature>
<keyword evidence="10" id="KW-0443">Lipid metabolism</keyword>
<dbReference type="InterPro" id="IPR057326">
    <property type="entry name" value="KR_dom"/>
</dbReference>
<dbReference type="FunFam" id="1.10.1200.10:FF:000013">
    <property type="entry name" value="Fatty acid synthase"/>
    <property type="match status" value="1"/>
</dbReference>
<keyword evidence="3" id="KW-0596">Phosphopantetheine</keyword>
<dbReference type="Gene3D" id="3.40.50.1820">
    <property type="entry name" value="alpha/beta hydrolase"/>
    <property type="match status" value="1"/>
</dbReference>
<dbReference type="InterPro" id="IPR036291">
    <property type="entry name" value="NAD(P)-bd_dom_sf"/>
</dbReference>
<dbReference type="EC" id="2.3.1.85" evidence="1"/>
<dbReference type="SUPFAM" id="SSF52151">
    <property type="entry name" value="FabD/lysophospholipase-like"/>
    <property type="match status" value="1"/>
</dbReference>
<keyword evidence="12" id="KW-0511">Multifunctional enzyme</keyword>
<keyword evidence="9" id="KW-0560">Oxidoreductase</keyword>
<dbReference type="Gene3D" id="3.40.50.720">
    <property type="entry name" value="NAD(P)-binding Rossmann-like Domain"/>
    <property type="match status" value="1"/>
</dbReference>
<dbReference type="PANTHER" id="PTHR43775">
    <property type="entry name" value="FATTY ACID SYNTHASE"/>
    <property type="match status" value="1"/>
</dbReference>
<dbReference type="SMART" id="SM00827">
    <property type="entry name" value="PKS_AT"/>
    <property type="match status" value="1"/>
</dbReference>
<dbReference type="Gene3D" id="3.30.70.3290">
    <property type="match status" value="2"/>
</dbReference>
<evidence type="ECO:0000256" key="1">
    <source>
        <dbReference type="ARBA" id="ARBA00012873"/>
    </source>
</evidence>
<dbReference type="Pfam" id="PF13602">
    <property type="entry name" value="ADH_zinc_N_2"/>
    <property type="match status" value="1"/>
</dbReference>
<accession>A0A7R9KSP3</accession>
<dbReference type="Pfam" id="PF08659">
    <property type="entry name" value="KR"/>
    <property type="match status" value="1"/>
</dbReference>
<feature type="domain" description="PKS/mFAS DH" evidence="16">
    <location>
        <begin position="368"/>
        <end position="677"/>
    </location>
</feature>
<dbReference type="InterPro" id="IPR011032">
    <property type="entry name" value="GroES-like_sf"/>
</dbReference>
<keyword evidence="7" id="KW-0276">Fatty acid metabolism</keyword>
<keyword evidence="18" id="KW-1185">Reference proteome</keyword>
<feature type="active site" description="Proton acceptor; for dehydratase activity" evidence="14">
    <location>
        <position position="405"/>
    </location>
</feature>
<feature type="active site" description="Proton donor; for dehydratase activity" evidence="14">
    <location>
        <position position="566"/>
    </location>
</feature>
<keyword evidence="4" id="KW-0444">Lipid biosynthesis</keyword>
<evidence type="ECO:0000256" key="12">
    <source>
        <dbReference type="ARBA" id="ARBA00023268"/>
    </source>
</evidence>
<dbReference type="SUPFAM" id="SSF51735">
    <property type="entry name" value="NAD(P)-binding Rossmann-fold domains"/>
    <property type="match status" value="2"/>
</dbReference>
<feature type="region of interest" description="C-terminal hotdog fold" evidence="14">
    <location>
        <begin position="514"/>
        <end position="677"/>
    </location>
</feature>
<dbReference type="EMBL" id="OC859351">
    <property type="protein sequence ID" value="CAD7627493.1"/>
    <property type="molecule type" value="Genomic_DNA"/>
</dbReference>
<evidence type="ECO:0000256" key="5">
    <source>
        <dbReference type="ARBA" id="ARBA00022553"/>
    </source>
</evidence>
<feature type="non-terminal residue" evidence="17">
    <location>
        <position position="1"/>
    </location>
</feature>
<dbReference type="Pfam" id="PF00550">
    <property type="entry name" value="PP-binding"/>
    <property type="match status" value="1"/>
</dbReference>
<comment type="catalytic activity">
    <reaction evidence="13">
        <text>acetyl-CoA + n malonyl-CoA + 2n NADPH + 2n H(+) = a long-chain fatty acid + (n+1) CoA + n CO2 + 2n NADP(+).</text>
        <dbReference type="EC" id="2.3.1.85"/>
    </reaction>
</comment>
<dbReference type="InterPro" id="IPR042104">
    <property type="entry name" value="PKS_dehydratase_sf"/>
</dbReference>
<feature type="region of interest" description="N-terminal hotdog fold" evidence="14">
    <location>
        <begin position="368"/>
        <end position="499"/>
    </location>
</feature>
<dbReference type="InterPro" id="IPR013968">
    <property type="entry name" value="PKS_KR"/>
</dbReference>
<dbReference type="Gene3D" id="3.10.129.110">
    <property type="entry name" value="Polyketide synthase dehydratase"/>
    <property type="match status" value="1"/>
</dbReference>
<dbReference type="InterPro" id="IPR036736">
    <property type="entry name" value="ACP-like_sf"/>
</dbReference>
<dbReference type="PROSITE" id="PS50075">
    <property type="entry name" value="CARRIER"/>
    <property type="match status" value="1"/>
</dbReference>
<dbReference type="InterPro" id="IPR050091">
    <property type="entry name" value="PKS_NRPS_Biosynth_Enz"/>
</dbReference>
<dbReference type="InterPro" id="IPR009081">
    <property type="entry name" value="PP-bd_ACP"/>
</dbReference>
<dbReference type="Pfam" id="PF21089">
    <property type="entry name" value="PKS_DH_N"/>
    <property type="match status" value="1"/>
</dbReference>
<dbReference type="InterPro" id="IPR001227">
    <property type="entry name" value="Ac_transferase_dom_sf"/>
</dbReference>
<dbReference type="InterPro" id="IPR049552">
    <property type="entry name" value="PKS_DH_N"/>
</dbReference>
<dbReference type="SMART" id="SM00829">
    <property type="entry name" value="PKS_ER"/>
    <property type="match status" value="1"/>
</dbReference>
<name>A0A7R9KSP3_9ACAR</name>
<dbReference type="GO" id="GO:0016491">
    <property type="term" value="F:oxidoreductase activity"/>
    <property type="evidence" value="ECO:0007669"/>
    <property type="project" value="InterPro"/>
</dbReference>
<dbReference type="Gene3D" id="1.10.1200.10">
    <property type="entry name" value="ACP-like"/>
    <property type="match status" value="1"/>
</dbReference>
<evidence type="ECO:0000256" key="4">
    <source>
        <dbReference type="ARBA" id="ARBA00022516"/>
    </source>
</evidence>
<dbReference type="Gene3D" id="3.90.180.10">
    <property type="entry name" value="Medium-chain alcohol dehydrogenases, catalytic domain"/>
    <property type="match status" value="1"/>
</dbReference>
<evidence type="ECO:0000256" key="2">
    <source>
        <dbReference type="ARBA" id="ARBA00018769"/>
    </source>
</evidence>
<evidence type="ECO:0000313" key="18">
    <source>
        <dbReference type="Proteomes" id="UP000759131"/>
    </source>
</evidence>
<dbReference type="Proteomes" id="UP000759131">
    <property type="component" value="Unassembled WGS sequence"/>
</dbReference>
<dbReference type="SUPFAM" id="SSF53474">
    <property type="entry name" value="alpha/beta-Hydrolases"/>
    <property type="match status" value="1"/>
</dbReference>
<dbReference type="InterPro" id="IPR049391">
    <property type="entry name" value="FAS_pseudo-KR"/>
</dbReference>
<dbReference type="Gene3D" id="3.40.366.10">
    <property type="entry name" value="Malonyl-Coenzyme A Acyl Carrier Protein, domain 2"/>
    <property type="match status" value="2"/>
</dbReference>
<evidence type="ECO:0000256" key="9">
    <source>
        <dbReference type="ARBA" id="ARBA00023002"/>
    </source>
</evidence>
<keyword evidence="11" id="KW-0275">Fatty acid biosynthesis</keyword>
<gene>
    <name evidence="17" type="ORF">OSB1V03_LOCUS7919</name>
</gene>
<evidence type="ECO:0000256" key="13">
    <source>
        <dbReference type="ARBA" id="ARBA00044883"/>
    </source>
</evidence>
<proteinExistence type="predicted"/>
<evidence type="ECO:0000256" key="11">
    <source>
        <dbReference type="ARBA" id="ARBA00023160"/>
    </source>
</evidence>
<reference evidence="17" key="1">
    <citation type="submission" date="2020-11" db="EMBL/GenBank/DDBJ databases">
        <authorList>
            <person name="Tran Van P."/>
        </authorList>
    </citation>
    <scope>NUCLEOTIDE SEQUENCE</scope>
</reference>
<dbReference type="SMART" id="SM00822">
    <property type="entry name" value="PKS_KR"/>
    <property type="match status" value="1"/>
</dbReference>
<dbReference type="Pfam" id="PF00698">
    <property type="entry name" value="Acyl_transf_1"/>
    <property type="match status" value="1"/>
</dbReference>
<sequence>MCGRSQATVEYFFGKLFERPSKISRDLLHLINELSKCSPHETGTGCRPMRYRGFTLISANSSVQTGLTFTPIQVNKVAKTRRQLCFLFSGIGSQFPTINKSLLNFDVISNSIHESAVVLRDKGVDLLALLTKPNADSNNWVLNTILSAVAIQMALTDQLRHLDITADHMIGYSIGKIVCAYADGCLTGRETLLVAYYCGNFIDKMTVKKGLKRTSRHLNGDNMGHSLNQYCNEVLTTGTDGNLDIETLVQTLDSVIGSDRKMSSKWISNTNDYNCHNINSKYFVDCLLLPAMLTNTFANCVPNGSVIVDLSPDTLMANEIMNLNTNYTYIPLMKEMDDNCESLLLTVGGPVSTGTRMLSPFIQWNHTKSYREIRFPDYFNYFRNLSDASYTIDFRDVNEQYILDHCIDGKILFPGTGYLMLAWRSLAFHKKISYKELSVEFRDVQLLRATPVTADKKVTFNVNLDRSTGRFHIIESGSIAVSGTVREITGDQPLRYTSVLNEIQSMADTSHETPIWLQSKDVYKMLRTRGYNYGPSFRCITDAHEIQDTYWSAGIEWRQNWVTFCDCLLQTSLITRSKQLVVPVAIEELRCDPKQLFSGQVVERRAVFDPHLNIMVTPGLEIRGVRTSPLHRDVKYQTPAHMSYEFVAFDENFKHGLDNDMTCSSYDERTCLRSQLTIFAQNLNKLSGNRVNVLEVNESSAPMYGTVMSAIDILHYSLDVNFVFIGSTIGLKEEDKNLYSNTFTLNDSCLGSDVSDGSIDLIVYKDQSLCNLTANEIQTGKNNTLFLHFWQNLIENGFLLIVLNVGMDEEVKALAQKIGFRMVSHKKHCFPVHSLLFRKIIIDPLIERQIIIKFTNDYRLWLQRFQREFSEIGNKSIEQNIWLVANGSAEGLLGFMNCIRKEPNGHRIRCLQIMDTNNDTQRPVVFDKTNTMLNDIIKNNLAINVLKDGKVGHYVLNELPVRRRTIDTEHCFLNLQNRGDLSSFQWFECQHKYWPLNRTIGEKLVHLYYSALNFKDIMLATGRLQLKAPDGETECLIGSEFAGRDENMNRVMGMVLSKALATTCLVKEIHFLWPIPDYWSMEEAATVPCVYGTAYYALIIRGKLRPNESVLIHSGSGGVGQAAIRICLSLNCRLLITVGSDAKRQFLQKLFPTLGDECFSTSRDATAFRRHVMTETDGAGVDVVLNSLSDEKLFASLECLATNGRFLEIGIYDFVKDSLLNVTDLLRNKTFEGIQFDAMFKVNDKTSPTMLRDKKRIWELIDAGISAGVVQPLNRTVYDHNQCEEAFRFMASGRHVGKVVVKIRDEEPFKQTFHFNAIKMAAIPRTVFFSHKSYIITGGLGGMGLEIIDWMVERGVQRFVITSRSGPKHPYQYSRLKYFKDTGIEIVVWTQPIDSVSDAKDLFVETMKLGPIGGIFHLSLVISDGFLENQSIDSFDKVFESKSKPLVHLDHVSRQMCPQLNHFVVFSSAVTWLGSAGQSNYGFTNAAMERLCEQRHREGLPALAIQWGPVGDVGYVADNITTNDYTVGVARSQRMYSCLQTLDQLLESGVTICSSVVFRDKKTSKSDSLADCKDLLTAVSRILGHKDLAKCNAKTSLAELGMDSLLSVETKQVMERDFELVLSTQEIQNLTIERIRQISLSSPTASSGVATKTLAEMAITQRPTKTHNITDTTVVSADKQVFHIPIERVVYLNAIKEGRKVFYLPPTDGTYHLFVPVATRMTRPVIGLNWTEECLQLGSIRETAQHFLDVIHSEFVNQLDDGFDLCGYSYGVFVAYDMCLALQRAASNGMVSPFPPPKLIALDLCPVQNRADVAVVLAATQHMFNGDQKLSLLFSFLMTRISIQSQQLIQTVTGVARSLWERVVAELLIQRVGDPCLALNEVLFAVRSHVHKMQHTIHYSIGGDDMDGHRLKGDVLLIRADQPFAGNVAAKSESRHTVLYDYGFGESVVKHGMDANTGPTRIGSIGPDFRAHRLLHNTIAMISISRLNTSPTR</sequence>
<keyword evidence="5" id="KW-0597">Phosphoprotein</keyword>
<evidence type="ECO:0000256" key="10">
    <source>
        <dbReference type="ARBA" id="ARBA00023098"/>
    </source>
</evidence>
<evidence type="ECO:0000259" key="15">
    <source>
        <dbReference type="PROSITE" id="PS50075"/>
    </source>
</evidence>
<dbReference type="CDD" id="cd05195">
    <property type="entry name" value="enoyl_red"/>
    <property type="match status" value="1"/>
</dbReference>
<evidence type="ECO:0000256" key="14">
    <source>
        <dbReference type="PROSITE-ProRule" id="PRU01363"/>
    </source>
</evidence>
<evidence type="ECO:0000256" key="3">
    <source>
        <dbReference type="ARBA" id="ARBA00022450"/>
    </source>
</evidence>
<keyword evidence="6" id="KW-0808">Transferase</keyword>
<dbReference type="EMBL" id="CAJPIZ010004776">
    <property type="protein sequence ID" value="CAG2107923.1"/>
    <property type="molecule type" value="Genomic_DNA"/>
</dbReference>
<dbReference type="InterPro" id="IPR020843">
    <property type="entry name" value="ER"/>
</dbReference>
<dbReference type="OrthoDB" id="6504497at2759"/>
<dbReference type="SUPFAM" id="SSF50129">
    <property type="entry name" value="GroES-like"/>
    <property type="match status" value="1"/>
</dbReference>
<dbReference type="InterPro" id="IPR016035">
    <property type="entry name" value="Acyl_Trfase/lysoPLipase"/>
</dbReference>
<evidence type="ECO:0000313" key="17">
    <source>
        <dbReference type="EMBL" id="CAD7627493.1"/>
    </source>
</evidence>
<keyword evidence="8" id="KW-0521">NADP</keyword>
<evidence type="ECO:0000256" key="6">
    <source>
        <dbReference type="ARBA" id="ARBA00022679"/>
    </source>
</evidence>
<dbReference type="InterPro" id="IPR029058">
    <property type="entry name" value="AB_hydrolase_fold"/>
</dbReference>
<evidence type="ECO:0000259" key="16">
    <source>
        <dbReference type="PROSITE" id="PS52019"/>
    </source>
</evidence>